<evidence type="ECO:0000313" key="2">
    <source>
        <dbReference type="EMBL" id="WGO84487.1"/>
    </source>
</evidence>
<evidence type="ECO:0000313" key="1">
    <source>
        <dbReference type="EMBL" id="WGO82340.1"/>
    </source>
</evidence>
<reference evidence="2 3" key="1">
    <citation type="submission" date="2023-04" db="EMBL/GenBank/DDBJ databases">
        <title>Genome dynamics across the evolutionary transition to endosymbiosis.</title>
        <authorList>
            <person name="Siozios S."/>
            <person name="Nadal-Jimenez P."/>
            <person name="Azagi T."/>
            <person name="Sprong H."/>
            <person name="Frost C.L."/>
            <person name="Parratt S.R."/>
            <person name="Taylor G."/>
            <person name="Brettell L."/>
            <person name="Lew K.C."/>
            <person name="Croft L."/>
            <person name="King K.C."/>
            <person name="Brockhurst M.A."/>
            <person name="Hypsa V."/>
            <person name="Novakova E."/>
            <person name="Darby A.C."/>
            <person name="Hurst G.D.D."/>
        </authorList>
    </citation>
    <scope>NUCLEOTIDE SEQUENCE [LARGE SCALE GENOMIC DNA]</scope>
    <source>
        <strain evidence="2">AApi_AU</strain>
        <strain evidence="3">aApi_AU</strain>
        <plasmid evidence="1 3">paApi_AU2</plasmid>
    </source>
</reference>
<sequence length="81" mass="9893">MKTEEYPIVKNIEFYINEASIPTLNQRREYIEIVFMNKLYSGIKFMKSLPKEDKELDELLILYQKAWDFFVENGFMRRECN</sequence>
<keyword evidence="3" id="KW-1185">Reference proteome</keyword>
<name>A0ABY8P5K4_9GAMM</name>
<dbReference type="EMBL" id="CP123759">
    <property type="protein sequence ID" value="WGO84487.1"/>
    <property type="molecule type" value="Genomic_DNA"/>
</dbReference>
<dbReference type="Proteomes" id="UP001231859">
    <property type="component" value="Chromosome"/>
</dbReference>
<dbReference type="Proteomes" id="UP001231859">
    <property type="component" value="Plasmid paApi_AU2"/>
</dbReference>
<dbReference type="EMBL" id="CP123758">
    <property type="protein sequence ID" value="WGO82340.1"/>
    <property type="molecule type" value="Genomic_DNA"/>
</dbReference>
<protein>
    <recommendedName>
        <fullName evidence="4">Phage protein</fullName>
    </recommendedName>
</protein>
<evidence type="ECO:0000313" key="3">
    <source>
        <dbReference type="Proteomes" id="UP001231859"/>
    </source>
</evidence>
<gene>
    <name evidence="1" type="ORF">QG404_00980</name>
    <name evidence="2" type="ORF">QG404_06300</name>
</gene>
<keyword evidence="1" id="KW-0614">Plasmid</keyword>
<proteinExistence type="predicted"/>
<geneLocation type="plasmid" evidence="1 3">
    <name>paApi_AU2</name>
</geneLocation>
<dbReference type="RefSeq" id="WP_280937064.1">
    <property type="nucleotide sequence ID" value="NZ_CP123758.1"/>
</dbReference>
<accession>A0ABY8P5K4</accession>
<organism evidence="2 3">
    <name type="scientific">Arsenophonus apicola</name>
    <dbReference type="NCBI Taxonomy" id="2879119"/>
    <lineage>
        <taxon>Bacteria</taxon>
        <taxon>Pseudomonadati</taxon>
        <taxon>Pseudomonadota</taxon>
        <taxon>Gammaproteobacteria</taxon>
        <taxon>Enterobacterales</taxon>
        <taxon>Morganellaceae</taxon>
        <taxon>Arsenophonus</taxon>
    </lineage>
</organism>
<evidence type="ECO:0008006" key="4">
    <source>
        <dbReference type="Google" id="ProtNLM"/>
    </source>
</evidence>